<comment type="similarity">
    <text evidence="2">Belongs to the RIB43A family.</text>
</comment>
<evidence type="ECO:0000256" key="10">
    <source>
        <dbReference type="SAM" id="MobiDB-lite"/>
    </source>
</evidence>
<evidence type="ECO:0000256" key="1">
    <source>
        <dbReference type="ARBA" id="ARBA00004611"/>
    </source>
</evidence>
<organism evidence="11 12">
    <name type="scientific">Mytilus edulis</name>
    <name type="common">Blue mussel</name>
    <dbReference type="NCBI Taxonomy" id="6550"/>
    <lineage>
        <taxon>Eukaryota</taxon>
        <taxon>Metazoa</taxon>
        <taxon>Spiralia</taxon>
        <taxon>Lophotrochozoa</taxon>
        <taxon>Mollusca</taxon>
        <taxon>Bivalvia</taxon>
        <taxon>Autobranchia</taxon>
        <taxon>Pteriomorphia</taxon>
        <taxon>Mytilida</taxon>
        <taxon>Mytiloidea</taxon>
        <taxon>Mytilidae</taxon>
        <taxon>Mytilinae</taxon>
        <taxon>Mytilus</taxon>
    </lineage>
</organism>
<keyword evidence="5" id="KW-0175">Coiled coil</keyword>
<evidence type="ECO:0000256" key="9">
    <source>
        <dbReference type="ARBA" id="ARBA00046435"/>
    </source>
</evidence>
<protein>
    <submittedName>
        <fullName evidence="11">RIB43A-like with coiled-coils protein 2</fullName>
    </submittedName>
</protein>
<evidence type="ECO:0000256" key="2">
    <source>
        <dbReference type="ARBA" id="ARBA00006875"/>
    </source>
</evidence>
<reference evidence="11" key="1">
    <citation type="submission" date="2021-03" db="EMBL/GenBank/DDBJ databases">
        <authorList>
            <person name="Bekaert M."/>
        </authorList>
    </citation>
    <scope>NUCLEOTIDE SEQUENCE</scope>
</reference>
<comment type="caution">
    <text evidence="11">The sequence shown here is derived from an EMBL/GenBank/DDBJ whole genome shotgun (WGS) entry which is preliminary data.</text>
</comment>
<dbReference type="Proteomes" id="UP000683360">
    <property type="component" value="Unassembled WGS sequence"/>
</dbReference>
<proteinExistence type="inferred from homology"/>
<keyword evidence="6" id="KW-0969">Cilium</keyword>
<gene>
    <name evidence="11" type="ORF">MEDL_66561</name>
</gene>
<name>A0A8S3VAG2_MYTED</name>
<feature type="compositionally biased region" description="Basic and acidic residues" evidence="10">
    <location>
        <begin position="169"/>
        <end position="181"/>
    </location>
</feature>
<evidence type="ECO:0000256" key="6">
    <source>
        <dbReference type="ARBA" id="ARBA00023069"/>
    </source>
</evidence>
<feature type="region of interest" description="Disordered" evidence="10">
    <location>
        <begin position="99"/>
        <end position="133"/>
    </location>
</feature>
<dbReference type="PANTHER" id="PTHR14517:SF6">
    <property type="entry name" value="RE41410P"/>
    <property type="match status" value="1"/>
</dbReference>
<evidence type="ECO:0000256" key="3">
    <source>
        <dbReference type="ARBA" id="ARBA00022490"/>
    </source>
</evidence>
<dbReference type="PANTHER" id="PTHR14517">
    <property type="entry name" value="RIB43A-RELATED"/>
    <property type="match status" value="1"/>
</dbReference>
<feature type="region of interest" description="Disordered" evidence="10">
    <location>
        <begin position="159"/>
        <end position="181"/>
    </location>
</feature>
<evidence type="ECO:0000256" key="4">
    <source>
        <dbReference type="ARBA" id="ARBA00022846"/>
    </source>
</evidence>
<dbReference type="Pfam" id="PF05914">
    <property type="entry name" value="RIB43A"/>
    <property type="match status" value="1"/>
</dbReference>
<comment type="subcellular location">
    <subcellularLocation>
        <location evidence="1">Cytoplasm</location>
        <location evidence="1">Cytoskeleton</location>
        <location evidence="1">Flagellum axoneme</location>
    </subcellularLocation>
</comment>
<keyword evidence="4" id="KW-0282">Flagellum</keyword>
<sequence length="379" mass="45076">MYKLDLPVDYKEAAAIERRRLMEDQRKSRIFNSKCRTIGVDLQAIEQQVRDKKEQEDYERKRSEAFAADAVRNDKISEMLEKRQAQDVRALNQALNDFRSLHQQPDGRREFDLYDPDYLKKDKPGRVSDDDPRCGISSIQKFEGEDLNNKARTKFQQEQLREWSTQQANEKDQARRNQDEADRLYQLKMRELDQRGMELEKAEDDCKRAINMATTDYNNALARERNERERLKKQQEFDDNMTEIANHIFGDTLTENPAVAQSAFGPHRVIPDRWKGMSPQQLEAIRKEQEKQRLEKQRRDQEDELREIEHARQANANARAGMLLEREMDRKHKDINREMADENRRLGLEQESHKQYLEKEVYTNPPTASYFMQFNTSTR</sequence>
<dbReference type="AlphaFoldDB" id="A0A8S3VAG2"/>
<feature type="region of interest" description="Disordered" evidence="10">
    <location>
        <begin position="338"/>
        <end position="361"/>
    </location>
</feature>
<evidence type="ECO:0000256" key="7">
    <source>
        <dbReference type="ARBA" id="ARBA00023212"/>
    </source>
</evidence>
<accession>A0A8S3VAG2</accession>
<comment type="subunit">
    <text evidence="9">Microtubule inner protein component of sperm flagellar doublet microtubules.</text>
</comment>
<dbReference type="OrthoDB" id="429119at2759"/>
<keyword evidence="3" id="KW-0963">Cytoplasm</keyword>
<dbReference type="EMBL" id="CAJPWZ010003259">
    <property type="protein sequence ID" value="CAG2255012.1"/>
    <property type="molecule type" value="Genomic_DNA"/>
</dbReference>
<evidence type="ECO:0000313" key="12">
    <source>
        <dbReference type="Proteomes" id="UP000683360"/>
    </source>
</evidence>
<feature type="compositionally biased region" description="Basic and acidic residues" evidence="10">
    <location>
        <begin position="105"/>
        <end position="133"/>
    </location>
</feature>
<dbReference type="InterPro" id="IPR008805">
    <property type="entry name" value="RIB43A"/>
</dbReference>
<keyword evidence="12" id="KW-1185">Reference proteome</keyword>
<evidence type="ECO:0000313" key="11">
    <source>
        <dbReference type="EMBL" id="CAG2255012.1"/>
    </source>
</evidence>
<keyword evidence="8" id="KW-0966">Cell projection</keyword>
<evidence type="ECO:0000256" key="5">
    <source>
        <dbReference type="ARBA" id="ARBA00023054"/>
    </source>
</evidence>
<evidence type="ECO:0000256" key="8">
    <source>
        <dbReference type="ARBA" id="ARBA00023273"/>
    </source>
</evidence>
<feature type="compositionally biased region" description="Polar residues" evidence="10">
    <location>
        <begin position="159"/>
        <end position="168"/>
    </location>
</feature>
<keyword evidence="7" id="KW-0206">Cytoskeleton</keyword>